<dbReference type="AlphaFoldDB" id="A0A1V0B1V8"/>
<keyword evidence="2" id="KW-1003">Cell membrane</keyword>
<keyword evidence="4 6" id="KW-1133">Transmembrane helix</keyword>
<dbReference type="Proteomes" id="UP000243488">
    <property type="component" value="Chromosome"/>
</dbReference>
<keyword evidence="5 6" id="KW-0472">Membrane</keyword>
<evidence type="ECO:0000256" key="6">
    <source>
        <dbReference type="SAM" id="Phobius"/>
    </source>
</evidence>
<evidence type="ECO:0000256" key="2">
    <source>
        <dbReference type="ARBA" id="ARBA00022475"/>
    </source>
</evidence>
<sequence length="136" mass="14699">MGKTLPAPRHIKRLAACLVDVLICWLLASQIPLLLSLIVGANVMPFSSIMLWVAVAYLLFKDALPRGQSLGKRMLGLAVIGSVTYQDCSWWQSALRNLVLPVLFPLEAIVILLSGRRIGDALASTMVIDSAVGLTT</sequence>
<feature type="domain" description="RDD" evidence="7">
    <location>
        <begin position="11"/>
        <end position="113"/>
    </location>
</feature>
<dbReference type="InterPro" id="IPR010432">
    <property type="entry name" value="RDD"/>
</dbReference>
<evidence type="ECO:0000256" key="1">
    <source>
        <dbReference type="ARBA" id="ARBA00004651"/>
    </source>
</evidence>
<gene>
    <name evidence="8" type="ORF">BVH74_03800</name>
</gene>
<keyword evidence="9" id="KW-1185">Reference proteome</keyword>
<keyword evidence="3 6" id="KW-0812">Transmembrane</keyword>
<dbReference type="EMBL" id="CP020100">
    <property type="protein sequence ID" value="AQZ93927.1"/>
    <property type="molecule type" value="Genomic_DNA"/>
</dbReference>
<dbReference type="KEGG" id="ppha:BVH74_03800"/>
<feature type="transmembrane region" description="Helical" evidence="6">
    <location>
        <begin position="34"/>
        <end position="60"/>
    </location>
</feature>
<accession>A0A1V0B1V8</accession>
<evidence type="ECO:0000256" key="3">
    <source>
        <dbReference type="ARBA" id="ARBA00022692"/>
    </source>
</evidence>
<comment type="subcellular location">
    <subcellularLocation>
        <location evidence="1">Cell membrane</location>
        <topology evidence="1">Multi-pass membrane protein</topology>
    </subcellularLocation>
</comment>
<proteinExistence type="predicted"/>
<name>A0A1V0B1V8_9GAMM</name>
<evidence type="ECO:0000313" key="8">
    <source>
        <dbReference type="EMBL" id="AQZ93927.1"/>
    </source>
</evidence>
<dbReference type="Pfam" id="PF06271">
    <property type="entry name" value="RDD"/>
    <property type="match status" value="1"/>
</dbReference>
<dbReference type="STRING" id="1931241.BVH74_03800"/>
<evidence type="ECO:0000313" key="9">
    <source>
        <dbReference type="Proteomes" id="UP000243488"/>
    </source>
</evidence>
<protein>
    <recommendedName>
        <fullName evidence="7">RDD domain-containing protein</fullName>
    </recommendedName>
</protein>
<feature type="transmembrane region" description="Helical" evidence="6">
    <location>
        <begin position="12"/>
        <end position="28"/>
    </location>
</feature>
<organism evidence="8 9">
    <name type="scientific">Halopseudomonas phragmitis</name>
    <dbReference type="NCBI Taxonomy" id="1931241"/>
    <lineage>
        <taxon>Bacteria</taxon>
        <taxon>Pseudomonadati</taxon>
        <taxon>Pseudomonadota</taxon>
        <taxon>Gammaproteobacteria</taxon>
        <taxon>Pseudomonadales</taxon>
        <taxon>Pseudomonadaceae</taxon>
        <taxon>Halopseudomonas</taxon>
    </lineage>
</organism>
<dbReference type="GO" id="GO:0005886">
    <property type="term" value="C:plasma membrane"/>
    <property type="evidence" value="ECO:0007669"/>
    <property type="project" value="UniProtKB-SubCell"/>
</dbReference>
<evidence type="ECO:0000256" key="4">
    <source>
        <dbReference type="ARBA" id="ARBA00022989"/>
    </source>
</evidence>
<dbReference type="InterPro" id="IPR051791">
    <property type="entry name" value="Pra-immunoreactive"/>
</dbReference>
<reference evidence="8 9" key="1">
    <citation type="submission" date="2017-03" db="EMBL/GenBank/DDBJ databases">
        <title>Complete genome sequence of the novel DNRA strain Pseudomonas sp. S-6-2 isolated from Chinese polluted river sediment. Journal of Biotechnology.</title>
        <authorList>
            <person name="Li J."/>
            <person name="Xiang F."/>
            <person name="Wang L."/>
            <person name="Xi L."/>
            <person name="Liu J."/>
        </authorList>
    </citation>
    <scope>NUCLEOTIDE SEQUENCE [LARGE SCALE GENOMIC DNA]</scope>
    <source>
        <strain evidence="8 9">S-6-2</strain>
    </source>
</reference>
<evidence type="ECO:0000259" key="7">
    <source>
        <dbReference type="Pfam" id="PF06271"/>
    </source>
</evidence>
<dbReference type="RefSeq" id="WP_080048782.1">
    <property type="nucleotide sequence ID" value="NZ_CP020100.1"/>
</dbReference>
<dbReference type="PANTHER" id="PTHR36115">
    <property type="entry name" value="PROLINE-RICH ANTIGEN HOMOLOG-RELATED"/>
    <property type="match status" value="1"/>
</dbReference>
<evidence type="ECO:0000256" key="5">
    <source>
        <dbReference type="ARBA" id="ARBA00023136"/>
    </source>
</evidence>